<evidence type="ECO:0000313" key="3">
    <source>
        <dbReference type="Proteomes" id="UP000248975"/>
    </source>
</evidence>
<keyword evidence="2" id="KW-0131">Cell cycle</keyword>
<accession>A0A2W5S1J7</accession>
<protein>
    <submittedName>
        <fullName evidence="2">Cell division protein FtsL</fullName>
    </submittedName>
</protein>
<feature type="coiled-coil region" evidence="1">
    <location>
        <begin position="27"/>
        <end position="54"/>
    </location>
</feature>
<reference evidence="2 3" key="1">
    <citation type="submission" date="2017-08" db="EMBL/GenBank/DDBJ databases">
        <title>Infants hospitalized years apart are colonized by the same room-sourced microbial strains.</title>
        <authorList>
            <person name="Brooks B."/>
            <person name="Olm M.R."/>
            <person name="Firek B.A."/>
            <person name="Baker R."/>
            <person name="Thomas B.C."/>
            <person name="Morowitz M.J."/>
            <person name="Banfield J.F."/>
        </authorList>
    </citation>
    <scope>NUCLEOTIDE SEQUENCE [LARGE SCALE GENOMIC DNA]</scope>
    <source>
        <strain evidence="2">S2_003_000_R2_11</strain>
    </source>
</reference>
<keyword evidence="2" id="KW-0132">Cell division</keyword>
<dbReference type="AlphaFoldDB" id="A0A2W5S1J7"/>
<proteinExistence type="predicted"/>
<keyword evidence="1" id="KW-0175">Coiled coil</keyword>
<dbReference type="Proteomes" id="UP000248975">
    <property type="component" value="Unassembled WGS sequence"/>
</dbReference>
<evidence type="ECO:0000256" key="1">
    <source>
        <dbReference type="SAM" id="Coils"/>
    </source>
</evidence>
<name>A0A2W5S1J7_CERSP</name>
<dbReference type="EMBL" id="QFQS01000003">
    <property type="protein sequence ID" value="PZQ96851.1"/>
    <property type="molecule type" value="Genomic_DNA"/>
</dbReference>
<sequence length="134" mass="14887">MRTLLYAMSFLAVMGLAFWAYRENYATQASLNTVDRLQNEIADLRAALAVQRAEWAYLNRPDRLRELSTINFDKLGLLPFEPEQFGQSDQVAYPAPPAAFAIDGPIDVIGTTDLSGTLQGEKPEVVPTNEVQIP</sequence>
<dbReference type="GO" id="GO:0051301">
    <property type="term" value="P:cell division"/>
    <property type="evidence" value="ECO:0007669"/>
    <property type="project" value="UniProtKB-KW"/>
</dbReference>
<organism evidence="2 3">
    <name type="scientific">Cereibacter sphaeroides</name>
    <name type="common">Rhodobacter sphaeroides</name>
    <dbReference type="NCBI Taxonomy" id="1063"/>
    <lineage>
        <taxon>Bacteria</taxon>
        <taxon>Pseudomonadati</taxon>
        <taxon>Pseudomonadota</taxon>
        <taxon>Alphaproteobacteria</taxon>
        <taxon>Rhodobacterales</taxon>
        <taxon>Paracoccaceae</taxon>
        <taxon>Cereibacter</taxon>
    </lineage>
</organism>
<comment type="caution">
    <text evidence="2">The sequence shown here is derived from an EMBL/GenBank/DDBJ whole genome shotgun (WGS) entry which is preliminary data.</text>
</comment>
<evidence type="ECO:0000313" key="2">
    <source>
        <dbReference type="EMBL" id="PZQ96851.1"/>
    </source>
</evidence>
<gene>
    <name evidence="2" type="ORF">DI533_14890</name>
</gene>